<dbReference type="AlphaFoldDB" id="A0A5B8VUI6"/>
<keyword evidence="2" id="KW-1185">Reference proteome</keyword>
<evidence type="ECO:0000313" key="1">
    <source>
        <dbReference type="EMBL" id="QEC75247.1"/>
    </source>
</evidence>
<gene>
    <name evidence="1" type="ORF">FSB76_04580</name>
</gene>
<accession>A0A5B8VUI6</accession>
<dbReference type="RefSeq" id="WP_147052401.1">
    <property type="nucleotide sequence ID" value="NZ_CP042437.1"/>
</dbReference>
<reference evidence="1 2" key="1">
    <citation type="journal article" date="2013" name="J. Microbiol.">
        <title>Mucilaginibacter ginsenosidivorax sp. nov., with ginsenoside converting activity isolated from sediment.</title>
        <authorList>
            <person name="Kim J.K."/>
            <person name="Choi T.E."/>
            <person name="Liu Q.M."/>
            <person name="Park H.Y."/>
            <person name="Yi T.H."/>
            <person name="Yoon M.H."/>
            <person name="Kim S.C."/>
            <person name="Im W.T."/>
        </authorList>
    </citation>
    <scope>NUCLEOTIDE SEQUENCE [LARGE SCALE GENOMIC DNA]</scope>
    <source>
        <strain evidence="1 2">KHI28</strain>
    </source>
</reference>
<dbReference type="KEGG" id="mgk:FSB76_04580"/>
<dbReference type="OrthoDB" id="1442826at2"/>
<dbReference type="Proteomes" id="UP000321362">
    <property type="component" value="Chromosome"/>
</dbReference>
<evidence type="ECO:0000313" key="2">
    <source>
        <dbReference type="Proteomes" id="UP000321362"/>
    </source>
</evidence>
<dbReference type="EMBL" id="CP042437">
    <property type="protein sequence ID" value="QEC75247.1"/>
    <property type="molecule type" value="Genomic_DNA"/>
</dbReference>
<sequence>MKLQKDIVKELAGYASMVRRMEKDHRLLPTHLSLFTGLFVCWQRNGFVSPFDVTRKALMAFSKVASIATYHKCIKELDEYGYIRYEPSYHPKLGSQVYWPAGWEV</sequence>
<proteinExistence type="predicted"/>
<organism evidence="1 2">
    <name type="scientific">Mucilaginibacter ginsenosidivorax</name>
    <dbReference type="NCBI Taxonomy" id="862126"/>
    <lineage>
        <taxon>Bacteria</taxon>
        <taxon>Pseudomonadati</taxon>
        <taxon>Bacteroidota</taxon>
        <taxon>Sphingobacteriia</taxon>
        <taxon>Sphingobacteriales</taxon>
        <taxon>Sphingobacteriaceae</taxon>
        <taxon>Mucilaginibacter</taxon>
    </lineage>
</organism>
<evidence type="ECO:0008006" key="3">
    <source>
        <dbReference type="Google" id="ProtNLM"/>
    </source>
</evidence>
<protein>
    <recommendedName>
        <fullName evidence="3">Transcriptional regulator</fullName>
    </recommendedName>
</protein>
<name>A0A5B8VUI6_9SPHI</name>